<proteinExistence type="predicted"/>
<name>A0ABW4FJI6_9PSEU</name>
<evidence type="ECO:0000256" key="4">
    <source>
        <dbReference type="ARBA" id="ARBA00022840"/>
    </source>
</evidence>
<accession>A0ABW4FJI6</accession>
<evidence type="ECO:0000313" key="7">
    <source>
        <dbReference type="Proteomes" id="UP001597145"/>
    </source>
</evidence>
<keyword evidence="3" id="KW-0547">Nucleotide-binding</keyword>
<dbReference type="Gene3D" id="3.40.50.300">
    <property type="entry name" value="P-loop containing nucleotide triphosphate hydrolases"/>
    <property type="match status" value="2"/>
</dbReference>
<dbReference type="PANTHER" id="PTHR43790:SF9">
    <property type="entry name" value="GALACTOFURANOSE TRANSPORTER ATP-BINDING PROTEIN YTFR"/>
    <property type="match status" value="1"/>
</dbReference>
<comment type="caution">
    <text evidence="6">The sequence shown here is derived from an EMBL/GenBank/DDBJ whole genome shotgun (WGS) entry which is preliminary data.</text>
</comment>
<feature type="domain" description="ABC transporter" evidence="5">
    <location>
        <begin position="7"/>
        <end position="242"/>
    </location>
</feature>
<dbReference type="RefSeq" id="WP_343987639.1">
    <property type="nucleotide sequence ID" value="NZ_BAAAJG010000029.1"/>
</dbReference>
<keyword evidence="4 6" id="KW-0067">ATP-binding</keyword>
<dbReference type="InterPro" id="IPR027417">
    <property type="entry name" value="P-loop_NTPase"/>
</dbReference>
<dbReference type="PANTHER" id="PTHR43790">
    <property type="entry name" value="CARBOHYDRATE TRANSPORT ATP-BINDING PROTEIN MG119-RELATED"/>
    <property type="match status" value="1"/>
</dbReference>
<evidence type="ECO:0000256" key="3">
    <source>
        <dbReference type="ARBA" id="ARBA00022741"/>
    </source>
</evidence>
<evidence type="ECO:0000256" key="2">
    <source>
        <dbReference type="ARBA" id="ARBA00022737"/>
    </source>
</evidence>
<dbReference type="CDD" id="cd03216">
    <property type="entry name" value="ABC_Carb_Monos_I"/>
    <property type="match status" value="1"/>
</dbReference>
<dbReference type="Proteomes" id="UP001597145">
    <property type="component" value="Unassembled WGS sequence"/>
</dbReference>
<evidence type="ECO:0000256" key="1">
    <source>
        <dbReference type="ARBA" id="ARBA00022448"/>
    </source>
</evidence>
<keyword evidence="1" id="KW-0813">Transport</keyword>
<evidence type="ECO:0000259" key="5">
    <source>
        <dbReference type="PROSITE" id="PS50893"/>
    </source>
</evidence>
<evidence type="ECO:0000313" key="6">
    <source>
        <dbReference type="EMBL" id="MFD1530435.1"/>
    </source>
</evidence>
<dbReference type="GO" id="GO:0005524">
    <property type="term" value="F:ATP binding"/>
    <property type="evidence" value="ECO:0007669"/>
    <property type="project" value="UniProtKB-KW"/>
</dbReference>
<dbReference type="InterPro" id="IPR017871">
    <property type="entry name" value="ABC_transporter-like_CS"/>
</dbReference>
<dbReference type="EMBL" id="JBHUCP010000008">
    <property type="protein sequence ID" value="MFD1530435.1"/>
    <property type="molecule type" value="Genomic_DNA"/>
</dbReference>
<dbReference type="SUPFAM" id="SSF52540">
    <property type="entry name" value="P-loop containing nucleoside triphosphate hydrolases"/>
    <property type="match status" value="2"/>
</dbReference>
<dbReference type="SMART" id="SM00382">
    <property type="entry name" value="AAA"/>
    <property type="match status" value="1"/>
</dbReference>
<organism evidence="6 7">
    <name type="scientific">Pseudonocardia aurantiaca</name>
    <dbReference type="NCBI Taxonomy" id="75290"/>
    <lineage>
        <taxon>Bacteria</taxon>
        <taxon>Bacillati</taxon>
        <taxon>Actinomycetota</taxon>
        <taxon>Actinomycetes</taxon>
        <taxon>Pseudonocardiales</taxon>
        <taxon>Pseudonocardiaceae</taxon>
        <taxon>Pseudonocardia</taxon>
    </lineage>
</organism>
<dbReference type="InterPro" id="IPR003439">
    <property type="entry name" value="ABC_transporter-like_ATP-bd"/>
</dbReference>
<dbReference type="InterPro" id="IPR050107">
    <property type="entry name" value="ABC_carbohydrate_import_ATPase"/>
</dbReference>
<keyword evidence="7" id="KW-1185">Reference proteome</keyword>
<reference evidence="7" key="1">
    <citation type="journal article" date="2019" name="Int. J. Syst. Evol. Microbiol.">
        <title>The Global Catalogue of Microorganisms (GCM) 10K type strain sequencing project: providing services to taxonomists for standard genome sequencing and annotation.</title>
        <authorList>
            <consortium name="The Broad Institute Genomics Platform"/>
            <consortium name="The Broad Institute Genome Sequencing Center for Infectious Disease"/>
            <person name="Wu L."/>
            <person name="Ma J."/>
        </authorList>
    </citation>
    <scope>NUCLEOTIDE SEQUENCE [LARGE SCALE GENOMIC DNA]</scope>
    <source>
        <strain evidence="7">JCM 12165</strain>
    </source>
</reference>
<dbReference type="PROSITE" id="PS50893">
    <property type="entry name" value="ABC_TRANSPORTER_2"/>
    <property type="match status" value="2"/>
</dbReference>
<keyword evidence="2" id="KW-0677">Repeat</keyword>
<feature type="domain" description="ABC transporter" evidence="5">
    <location>
        <begin position="248"/>
        <end position="493"/>
    </location>
</feature>
<dbReference type="InterPro" id="IPR003593">
    <property type="entry name" value="AAA+_ATPase"/>
</dbReference>
<dbReference type="PROSITE" id="PS00211">
    <property type="entry name" value="ABC_TRANSPORTER_1"/>
    <property type="match status" value="2"/>
</dbReference>
<gene>
    <name evidence="6" type="ORF">ACFSCY_13370</name>
</gene>
<dbReference type="Pfam" id="PF00005">
    <property type="entry name" value="ABC_tran"/>
    <property type="match status" value="2"/>
</dbReference>
<protein>
    <submittedName>
        <fullName evidence="6">ABC transporter ATP-binding protein</fullName>
    </submittedName>
</protein>
<dbReference type="CDD" id="cd03215">
    <property type="entry name" value="ABC_Carb_Monos_II"/>
    <property type="match status" value="1"/>
</dbReference>
<sequence length="493" mass="51225">MTSAPPAVVTGVRRRFGAGPPALDGVDLELRAGEVHAVLGENGAGKTTLMRILAGLDEPDEGSVVVAGEPVTEFTPRALRERGVAMVQQHFTLVPTLTAGENLALARPEGRLRPGARRVRRRVEALAQRYGLPVRADVPVDRLSVGEQQRLEILRALDADARLLILDEPTAVLVDAEAEALLAVCRALAAEGRAVVIITHRLAEVFAGCDRVTVLRRGAVVCAGEPVSAHDRTSLATLMVGAVPAPPLSIERPARSGVIRIALDGAARGRLRPLDLEVHAGEVLGVAGVDGNGQAELEDLLAGIAAPQQGTVCVEGTEMPVGAPRERVGKRVAYVPADRYRRALAGPLSLADNLELGRGPSRRAPRGRREEQAVPALAAWDVRAAGPGASAASLSGGNAQKLVLARELGVGPAVVVAAQPTRGLDPEAARMITERILAAAADGAAVVWFGAELDELFAVADRLVVLADGIATPFEPPYDRAAVGMAMAGGAGA</sequence>